<sequence length="53" mass="6113">MQWLIKESIASKGKIPDIIWDKGAMGKEPIIRLFSKNSKDMIEKLKKIIEIIS</sequence>
<dbReference type="InterPro" id="IPR019293">
    <property type="entry name" value="ThiN"/>
</dbReference>
<organism evidence="2">
    <name type="scientific">marine sediment metagenome</name>
    <dbReference type="NCBI Taxonomy" id="412755"/>
    <lineage>
        <taxon>unclassified sequences</taxon>
        <taxon>metagenomes</taxon>
        <taxon>ecological metagenomes</taxon>
    </lineage>
</organism>
<dbReference type="Pfam" id="PF10120">
    <property type="entry name" value="ThiN"/>
    <property type="match status" value="1"/>
</dbReference>
<name>X1FVH8_9ZZZZ</name>
<evidence type="ECO:0000313" key="2">
    <source>
        <dbReference type="EMBL" id="GAH49656.1"/>
    </source>
</evidence>
<dbReference type="InterPro" id="IPR036409">
    <property type="entry name" value="Aldolase_II/adducin_N_sf"/>
</dbReference>
<reference evidence="2" key="1">
    <citation type="journal article" date="2014" name="Front. Microbiol.">
        <title>High frequency of phylogenetically diverse reductive dehalogenase-homologous genes in deep subseafloor sedimentary metagenomes.</title>
        <authorList>
            <person name="Kawai M."/>
            <person name="Futagami T."/>
            <person name="Toyoda A."/>
            <person name="Takaki Y."/>
            <person name="Nishi S."/>
            <person name="Hori S."/>
            <person name="Arai W."/>
            <person name="Tsubouchi T."/>
            <person name="Morono Y."/>
            <person name="Uchiyama I."/>
            <person name="Ito T."/>
            <person name="Fujiyama A."/>
            <person name="Inagaki F."/>
            <person name="Takami H."/>
        </authorList>
    </citation>
    <scope>NUCLEOTIDE SEQUENCE</scope>
    <source>
        <strain evidence="2">Expedition CK06-06</strain>
    </source>
</reference>
<feature type="domain" description="Thiamine-phosphate synthase ThiN" evidence="1">
    <location>
        <begin position="1"/>
        <end position="47"/>
    </location>
</feature>
<protein>
    <recommendedName>
        <fullName evidence="1">Thiamine-phosphate synthase ThiN domain-containing protein</fullName>
    </recommendedName>
</protein>
<dbReference type="SUPFAM" id="SSF53639">
    <property type="entry name" value="AraD/HMP-PK domain-like"/>
    <property type="match status" value="1"/>
</dbReference>
<comment type="caution">
    <text evidence="2">The sequence shown here is derived from an EMBL/GenBank/DDBJ whole genome shotgun (WGS) entry which is preliminary data.</text>
</comment>
<evidence type="ECO:0000259" key="1">
    <source>
        <dbReference type="Pfam" id="PF10120"/>
    </source>
</evidence>
<accession>X1FVH8</accession>
<dbReference type="AlphaFoldDB" id="X1FVH8"/>
<gene>
    <name evidence="2" type="ORF">S03H2_33652</name>
</gene>
<dbReference type="Gene3D" id="3.40.225.10">
    <property type="entry name" value="Class II aldolase/adducin N-terminal domain"/>
    <property type="match status" value="1"/>
</dbReference>
<dbReference type="EMBL" id="BARU01020495">
    <property type="protein sequence ID" value="GAH49656.1"/>
    <property type="molecule type" value="Genomic_DNA"/>
</dbReference>
<proteinExistence type="predicted"/>